<dbReference type="EMBL" id="FOTC01000007">
    <property type="protein sequence ID" value="SFL51526.1"/>
    <property type="molecule type" value="Genomic_DNA"/>
</dbReference>
<dbReference type="Proteomes" id="UP000199607">
    <property type="component" value="Unassembled WGS sequence"/>
</dbReference>
<reference evidence="2" key="1">
    <citation type="submission" date="2016-10" db="EMBL/GenBank/DDBJ databases">
        <authorList>
            <person name="Varghese N."/>
            <person name="Submissions S."/>
        </authorList>
    </citation>
    <scope>NUCLEOTIDE SEQUENCE [LARGE SCALE GENOMIC DNA]</scope>
    <source>
        <strain evidence="2">CGMCC 1.7738</strain>
    </source>
</reference>
<dbReference type="AlphaFoldDB" id="A0A1I4ICQ1"/>
<sequence length="132" mass="14178">MLVSGESATPTPVDDDPWKHRVVVENGYDVPRTFTVTLATESGQSVINESHRVDADEQWVATTLTESAHGDRAYVLTISTAEDGRLTSSPFDATPQDGVTYTSGATLYVFSPSSSEVHVCGENVTCHAQTTD</sequence>
<name>A0A1I4ICQ1_9EURY</name>
<protein>
    <submittedName>
        <fullName evidence="1">Uncharacterized protein</fullName>
    </submittedName>
</protein>
<evidence type="ECO:0000313" key="1">
    <source>
        <dbReference type="EMBL" id="SFL51526.1"/>
    </source>
</evidence>
<dbReference type="RefSeq" id="WP_089871933.1">
    <property type="nucleotide sequence ID" value="NZ_FOTC01000007.1"/>
</dbReference>
<evidence type="ECO:0000313" key="2">
    <source>
        <dbReference type="Proteomes" id="UP000199607"/>
    </source>
</evidence>
<proteinExistence type="predicted"/>
<keyword evidence="2" id="KW-1185">Reference proteome</keyword>
<organism evidence="1 2">
    <name type="scientific">Halogranum rubrum</name>
    <dbReference type="NCBI Taxonomy" id="553466"/>
    <lineage>
        <taxon>Archaea</taxon>
        <taxon>Methanobacteriati</taxon>
        <taxon>Methanobacteriota</taxon>
        <taxon>Stenosarchaea group</taxon>
        <taxon>Halobacteria</taxon>
        <taxon>Halobacteriales</taxon>
        <taxon>Haloferacaceae</taxon>
    </lineage>
</organism>
<accession>A0A1I4ICQ1</accession>
<gene>
    <name evidence="1" type="ORF">SAMN04487950_4092</name>
</gene>